<protein>
    <submittedName>
        <fullName evidence="1">Uncharacterized protein</fullName>
    </submittedName>
</protein>
<organism evidence="1 2">
    <name type="scientific">Kibdelosporangium lantanae</name>
    <dbReference type="NCBI Taxonomy" id="1497396"/>
    <lineage>
        <taxon>Bacteria</taxon>
        <taxon>Bacillati</taxon>
        <taxon>Actinomycetota</taxon>
        <taxon>Actinomycetes</taxon>
        <taxon>Pseudonocardiales</taxon>
        <taxon>Pseudonocardiaceae</taxon>
        <taxon>Kibdelosporangium</taxon>
    </lineage>
</organism>
<evidence type="ECO:0000313" key="2">
    <source>
        <dbReference type="Proteomes" id="UP001597045"/>
    </source>
</evidence>
<dbReference type="EMBL" id="JBHTIS010004620">
    <property type="protein sequence ID" value="MFD1052658.1"/>
    <property type="molecule type" value="Genomic_DNA"/>
</dbReference>
<dbReference type="Proteomes" id="UP001597045">
    <property type="component" value="Unassembled WGS sequence"/>
</dbReference>
<sequence>MPDRYVLAAPSTAPNVRHEDIAGKQSGLYTVDIGGPTLCVAEVKGDNRELAQVIVRMAPGNEDVACKAVQVVAGEVWSKLPLTG</sequence>
<evidence type="ECO:0000313" key="1">
    <source>
        <dbReference type="EMBL" id="MFD1052658.1"/>
    </source>
</evidence>
<comment type="caution">
    <text evidence="1">The sequence shown here is derived from an EMBL/GenBank/DDBJ whole genome shotgun (WGS) entry which is preliminary data.</text>
</comment>
<gene>
    <name evidence="1" type="ORF">ACFQ1S_47215</name>
</gene>
<reference evidence="2" key="1">
    <citation type="journal article" date="2019" name="Int. J. Syst. Evol. Microbiol.">
        <title>The Global Catalogue of Microorganisms (GCM) 10K type strain sequencing project: providing services to taxonomists for standard genome sequencing and annotation.</title>
        <authorList>
            <consortium name="The Broad Institute Genomics Platform"/>
            <consortium name="The Broad Institute Genome Sequencing Center for Infectious Disease"/>
            <person name="Wu L."/>
            <person name="Ma J."/>
        </authorList>
    </citation>
    <scope>NUCLEOTIDE SEQUENCE [LARGE SCALE GENOMIC DNA]</scope>
    <source>
        <strain evidence="2">JCM 31486</strain>
    </source>
</reference>
<accession>A0ABW3MPQ0</accession>
<proteinExistence type="predicted"/>
<keyword evidence="2" id="KW-1185">Reference proteome</keyword>
<name>A0ABW3MPQ0_9PSEU</name>